<dbReference type="PANTHER" id="PTHR43289:SF34">
    <property type="entry name" value="SERINE_THREONINE-PROTEIN KINASE YBDM-RELATED"/>
    <property type="match status" value="1"/>
</dbReference>
<feature type="region of interest" description="Disordered" evidence="6">
    <location>
        <begin position="264"/>
        <end position="306"/>
    </location>
</feature>
<keyword evidence="3 9" id="KW-0418">Kinase</keyword>
<dbReference type="RefSeq" id="WP_391937144.1">
    <property type="nucleotide sequence ID" value="NZ_JBIBSM010000020.1"/>
</dbReference>
<dbReference type="InterPro" id="IPR000719">
    <property type="entry name" value="Prot_kinase_dom"/>
</dbReference>
<keyword evidence="1 9" id="KW-0808">Transferase</keyword>
<feature type="domain" description="Protein kinase" evidence="8">
    <location>
        <begin position="15"/>
        <end position="284"/>
    </location>
</feature>
<name>A0ABW6YK96_9ACTN</name>
<evidence type="ECO:0000256" key="6">
    <source>
        <dbReference type="SAM" id="MobiDB-lite"/>
    </source>
</evidence>
<reference evidence="9 10" key="1">
    <citation type="submission" date="2024-10" db="EMBL/GenBank/DDBJ databases">
        <title>The Natural Products Discovery Center: Release of the First 8490 Sequenced Strains for Exploring Actinobacteria Biosynthetic Diversity.</title>
        <authorList>
            <person name="Kalkreuter E."/>
            <person name="Kautsar S.A."/>
            <person name="Yang D."/>
            <person name="Bader C.D."/>
            <person name="Teijaro C.N."/>
            <person name="Fluegel L."/>
            <person name="Davis C.M."/>
            <person name="Simpson J.R."/>
            <person name="Lauterbach L."/>
            <person name="Steele A.D."/>
            <person name="Gui C."/>
            <person name="Meng S."/>
            <person name="Li G."/>
            <person name="Viehrig K."/>
            <person name="Ye F."/>
            <person name="Su P."/>
            <person name="Kiefer A.F."/>
            <person name="Nichols A."/>
            <person name="Cepeda A.J."/>
            <person name="Yan W."/>
            <person name="Fan B."/>
            <person name="Jiang Y."/>
            <person name="Adhikari A."/>
            <person name="Zheng C.-J."/>
            <person name="Schuster L."/>
            <person name="Cowan T.M."/>
            <person name="Smanski M.J."/>
            <person name="Chevrette M.G."/>
            <person name="De Carvalho L.P.S."/>
            <person name="Shen B."/>
        </authorList>
    </citation>
    <scope>NUCLEOTIDE SEQUENCE [LARGE SCALE GENOMIC DNA]</scope>
    <source>
        <strain evidence="9 10">NPDC015755</strain>
    </source>
</reference>
<evidence type="ECO:0000256" key="4">
    <source>
        <dbReference type="ARBA" id="ARBA00022840"/>
    </source>
</evidence>
<accession>A0ABW6YK96</accession>
<dbReference type="InterPro" id="IPR008271">
    <property type="entry name" value="Ser/Thr_kinase_AS"/>
</dbReference>
<organism evidence="9 10">
    <name type="scientific">Streptomyces lateritius</name>
    <dbReference type="NCBI Taxonomy" id="67313"/>
    <lineage>
        <taxon>Bacteria</taxon>
        <taxon>Bacillati</taxon>
        <taxon>Actinomycetota</taxon>
        <taxon>Actinomycetes</taxon>
        <taxon>Kitasatosporales</taxon>
        <taxon>Streptomycetaceae</taxon>
        <taxon>Streptomyces</taxon>
    </lineage>
</organism>
<dbReference type="CDD" id="cd14014">
    <property type="entry name" value="STKc_PknB_like"/>
    <property type="match status" value="1"/>
</dbReference>
<comment type="caution">
    <text evidence="9">The sequence shown here is derived from an EMBL/GenBank/DDBJ whole genome shotgun (WGS) entry which is preliminary data.</text>
</comment>
<dbReference type="Pfam" id="PF00069">
    <property type="entry name" value="Pkinase"/>
    <property type="match status" value="1"/>
</dbReference>
<evidence type="ECO:0000256" key="3">
    <source>
        <dbReference type="ARBA" id="ARBA00022777"/>
    </source>
</evidence>
<evidence type="ECO:0000313" key="10">
    <source>
        <dbReference type="Proteomes" id="UP001603013"/>
    </source>
</evidence>
<evidence type="ECO:0000256" key="2">
    <source>
        <dbReference type="ARBA" id="ARBA00022741"/>
    </source>
</evidence>
<keyword evidence="7" id="KW-1133">Transmembrane helix</keyword>
<feature type="binding site" evidence="5">
    <location>
        <position position="43"/>
    </location>
    <ligand>
        <name>ATP</name>
        <dbReference type="ChEBI" id="CHEBI:30616"/>
    </ligand>
</feature>
<dbReference type="PROSITE" id="PS50011">
    <property type="entry name" value="PROTEIN_KINASE_DOM"/>
    <property type="match status" value="1"/>
</dbReference>
<protein>
    <submittedName>
        <fullName evidence="9">Serine/threonine-protein kinase</fullName>
        <ecNumber evidence="9">2.7.11.1</ecNumber>
    </submittedName>
</protein>
<dbReference type="Gene3D" id="3.30.200.20">
    <property type="entry name" value="Phosphorylase Kinase, domain 1"/>
    <property type="match status" value="1"/>
</dbReference>
<dbReference type="Proteomes" id="UP001603013">
    <property type="component" value="Unassembled WGS sequence"/>
</dbReference>
<dbReference type="SMART" id="SM00220">
    <property type="entry name" value="S_TKc"/>
    <property type="match status" value="1"/>
</dbReference>
<keyword evidence="7" id="KW-0812">Transmembrane</keyword>
<evidence type="ECO:0000256" key="5">
    <source>
        <dbReference type="PROSITE-ProRule" id="PRU10141"/>
    </source>
</evidence>
<gene>
    <name evidence="9" type="ORF">ACF05T_30050</name>
</gene>
<feature type="transmembrane region" description="Helical" evidence="7">
    <location>
        <begin position="347"/>
        <end position="369"/>
    </location>
</feature>
<proteinExistence type="predicted"/>
<evidence type="ECO:0000256" key="7">
    <source>
        <dbReference type="SAM" id="Phobius"/>
    </source>
</evidence>
<dbReference type="EC" id="2.7.11.1" evidence="9"/>
<dbReference type="Gene3D" id="1.10.510.10">
    <property type="entry name" value="Transferase(Phosphotransferase) domain 1"/>
    <property type="match status" value="1"/>
</dbReference>
<dbReference type="SUPFAM" id="SSF56112">
    <property type="entry name" value="Protein kinase-like (PK-like)"/>
    <property type="match status" value="1"/>
</dbReference>
<dbReference type="PROSITE" id="PS00108">
    <property type="entry name" value="PROTEIN_KINASE_ST"/>
    <property type="match status" value="1"/>
</dbReference>
<keyword evidence="4 5" id="KW-0067">ATP-binding</keyword>
<keyword evidence="2 5" id="KW-0547">Nucleotide-binding</keyword>
<evidence type="ECO:0000313" key="9">
    <source>
        <dbReference type="EMBL" id="MFF8280283.1"/>
    </source>
</evidence>
<evidence type="ECO:0000256" key="1">
    <source>
        <dbReference type="ARBA" id="ARBA00022679"/>
    </source>
</evidence>
<keyword evidence="7" id="KW-0472">Membrane</keyword>
<dbReference type="InterPro" id="IPR011009">
    <property type="entry name" value="Kinase-like_dom_sf"/>
</dbReference>
<dbReference type="InterPro" id="IPR017441">
    <property type="entry name" value="Protein_kinase_ATP_BS"/>
</dbReference>
<dbReference type="PROSITE" id="PS00107">
    <property type="entry name" value="PROTEIN_KINASE_ATP"/>
    <property type="match status" value="1"/>
</dbReference>
<dbReference type="PANTHER" id="PTHR43289">
    <property type="entry name" value="MITOGEN-ACTIVATED PROTEIN KINASE KINASE KINASE 20-RELATED"/>
    <property type="match status" value="1"/>
</dbReference>
<sequence>MQELEPEDPATIGPYRLSARLGEGGMGRVYLAVSRSGRRLAVKVVRPDIAADPGFRERFRREIEAARAVGGFWTAPIVDADPDAATPWVAGDYIDAPSLGALVDRRGALDERELRAMAAGLAEALEAIHRTGLVHRDLKPSNIMVTADGPRVIDFGISKAVEGATTLTDTGSVIGTPGFMSPEQASGARVGPASDMFALGAVLVFAATGRGPFGAGSVPALLYRVVHDEPSLDGVPEGLRPVVAICLEKDPGRRPTASQLLDLLSGGGTGDPGSVSAERAHPPTAPVTEVEGVPSGPRRGPGRGLGVPVVVDVRTGPPTEDGQTSGGRELGVGLTALVLGTPLAGGFFGWVALLSCLVGSSALIVWGLYRGRNDPPIERVVVLTSDGLTFRLAKVEWQTSWGDVVRITLKPLERQQGNDVRRWQIVAVLRRGVEVLMPFAHRPVRTGARQVLDFTGEDDMPGALSDLDAGLRCYAGTRYKRHPDLAALVDGPRGGS</sequence>
<evidence type="ECO:0000259" key="8">
    <source>
        <dbReference type="PROSITE" id="PS50011"/>
    </source>
</evidence>
<dbReference type="GO" id="GO:0004674">
    <property type="term" value="F:protein serine/threonine kinase activity"/>
    <property type="evidence" value="ECO:0007669"/>
    <property type="project" value="UniProtKB-EC"/>
</dbReference>
<keyword evidence="10" id="KW-1185">Reference proteome</keyword>
<dbReference type="EMBL" id="JBIBSM010000020">
    <property type="protein sequence ID" value="MFF8280283.1"/>
    <property type="molecule type" value="Genomic_DNA"/>
</dbReference>